<accession>A0A821DJB6</accession>
<reference evidence="2" key="1">
    <citation type="submission" date="2021-02" db="EMBL/GenBank/DDBJ databases">
        <authorList>
            <person name="Nowell W R."/>
        </authorList>
    </citation>
    <scope>NUCLEOTIDE SEQUENCE</scope>
</reference>
<name>A0A821DJB6_9BILA</name>
<gene>
    <name evidence="2" type="ORF">OVN521_LOCUS45942</name>
</gene>
<sequence length="26" mass="2784">MSSTHKQNDKHSGTAPPPAVPSKKRP</sequence>
<feature type="region of interest" description="Disordered" evidence="1">
    <location>
        <begin position="1"/>
        <end position="26"/>
    </location>
</feature>
<feature type="compositionally biased region" description="Basic and acidic residues" evidence="1">
    <location>
        <begin position="1"/>
        <end position="12"/>
    </location>
</feature>
<organism evidence="2 3">
    <name type="scientific">Rotaria magnacalcarata</name>
    <dbReference type="NCBI Taxonomy" id="392030"/>
    <lineage>
        <taxon>Eukaryota</taxon>
        <taxon>Metazoa</taxon>
        <taxon>Spiralia</taxon>
        <taxon>Gnathifera</taxon>
        <taxon>Rotifera</taxon>
        <taxon>Eurotatoria</taxon>
        <taxon>Bdelloidea</taxon>
        <taxon>Philodinida</taxon>
        <taxon>Philodinidae</taxon>
        <taxon>Rotaria</taxon>
    </lineage>
</organism>
<evidence type="ECO:0000313" key="3">
    <source>
        <dbReference type="Proteomes" id="UP000663866"/>
    </source>
</evidence>
<comment type="caution">
    <text evidence="2">The sequence shown here is derived from an EMBL/GenBank/DDBJ whole genome shotgun (WGS) entry which is preliminary data.</text>
</comment>
<proteinExistence type="predicted"/>
<dbReference type="AlphaFoldDB" id="A0A821DJB6"/>
<keyword evidence="3" id="KW-1185">Reference proteome</keyword>
<dbReference type="EMBL" id="CAJOBG010078269">
    <property type="protein sequence ID" value="CAF4621863.1"/>
    <property type="molecule type" value="Genomic_DNA"/>
</dbReference>
<evidence type="ECO:0000256" key="1">
    <source>
        <dbReference type="SAM" id="MobiDB-lite"/>
    </source>
</evidence>
<dbReference type="Proteomes" id="UP000663866">
    <property type="component" value="Unassembled WGS sequence"/>
</dbReference>
<feature type="non-terminal residue" evidence="2">
    <location>
        <position position="26"/>
    </location>
</feature>
<protein>
    <submittedName>
        <fullName evidence="2">Uncharacterized protein</fullName>
    </submittedName>
</protein>
<evidence type="ECO:0000313" key="2">
    <source>
        <dbReference type="EMBL" id="CAF4621863.1"/>
    </source>
</evidence>